<accession>A0A9P8Y6V0</accession>
<dbReference type="FunFam" id="2.60.40.200:FF:000007">
    <property type="entry name" value="Cell surface Cu-only superoxide dismutase 5"/>
    <property type="match status" value="1"/>
</dbReference>
<dbReference type="OrthoDB" id="159229at2759"/>
<evidence type="ECO:0000256" key="8">
    <source>
        <dbReference type="SAM" id="SignalP"/>
    </source>
</evidence>
<evidence type="ECO:0000256" key="3">
    <source>
        <dbReference type="ARBA" id="ARBA00010457"/>
    </source>
</evidence>
<keyword evidence="5" id="KW-0964">Secreted</keyword>
<dbReference type="EC" id="1.15.1.1" evidence="4"/>
<protein>
    <recommendedName>
        <fullName evidence="4">superoxide dismutase</fullName>
        <ecNumber evidence="4">1.15.1.1</ecNumber>
    </recommendedName>
</protein>
<dbReference type="Gene3D" id="2.60.40.200">
    <property type="entry name" value="Superoxide dismutase, copper/zinc binding domain"/>
    <property type="match status" value="1"/>
</dbReference>
<dbReference type="GO" id="GO:0005576">
    <property type="term" value="C:extracellular region"/>
    <property type="evidence" value="ECO:0007669"/>
    <property type="project" value="UniProtKB-SubCell"/>
</dbReference>
<reference evidence="9" key="1">
    <citation type="journal article" date="2021" name="Nat. Commun.">
        <title>Genetic determinants of endophytism in the Arabidopsis root mycobiome.</title>
        <authorList>
            <person name="Mesny F."/>
            <person name="Miyauchi S."/>
            <person name="Thiergart T."/>
            <person name="Pickel B."/>
            <person name="Atanasova L."/>
            <person name="Karlsson M."/>
            <person name="Huettel B."/>
            <person name="Barry K.W."/>
            <person name="Haridas S."/>
            <person name="Chen C."/>
            <person name="Bauer D."/>
            <person name="Andreopoulos W."/>
            <person name="Pangilinan J."/>
            <person name="LaButti K."/>
            <person name="Riley R."/>
            <person name="Lipzen A."/>
            <person name="Clum A."/>
            <person name="Drula E."/>
            <person name="Henrissat B."/>
            <person name="Kohler A."/>
            <person name="Grigoriev I.V."/>
            <person name="Martin F.M."/>
            <person name="Hacquard S."/>
        </authorList>
    </citation>
    <scope>NUCLEOTIDE SEQUENCE</scope>
    <source>
        <strain evidence="9">MPI-CAGE-CH-0230</strain>
    </source>
</reference>
<dbReference type="EMBL" id="JAGTJQ010000005">
    <property type="protein sequence ID" value="KAH7031359.1"/>
    <property type="molecule type" value="Genomic_DNA"/>
</dbReference>
<name>A0A9P8Y6V0_9PEZI</name>
<dbReference type="GO" id="GO:0046872">
    <property type="term" value="F:metal ion binding"/>
    <property type="evidence" value="ECO:0007669"/>
    <property type="project" value="InterPro"/>
</dbReference>
<comment type="similarity">
    <text evidence="3">Belongs to the Cu-Zn superoxide dismutase family.</text>
</comment>
<dbReference type="SUPFAM" id="SSF49329">
    <property type="entry name" value="Cu,Zn superoxide dismutase-like"/>
    <property type="match status" value="1"/>
</dbReference>
<sequence>MRFSQISALALVGAAGAFAQEYIPADVVSGNPEGVNYVATLPVQPFFKAGSLNGNVKGSVSAKAGPGGVGVQFDVQFSNLPTEGGPFIYHLHVAPVPSGGNCTATLAHVDPFKRGEEPPCDPSTPALCQTGDLSGKFGKITSDPFTASYVDPYSSITEDVGGSFLGNRSFVFHFANKTRITCADFHLAPSQPNTTVYPTGSALPTVVPPTTVPIAAGNSLVATLGAVVAVVPVLAWTLFI</sequence>
<gene>
    <name evidence="9" type="ORF">B0I36DRAFT_363058</name>
</gene>
<dbReference type="GO" id="GO:0004784">
    <property type="term" value="F:superoxide dismutase activity"/>
    <property type="evidence" value="ECO:0007669"/>
    <property type="project" value="UniProtKB-EC"/>
</dbReference>
<dbReference type="GeneID" id="70188291"/>
<evidence type="ECO:0000256" key="7">
    <source>
        <dbReference type="ARBA" id="ARBA00049204"/>
    </source>
</evidence>
<evidence type="ECO:0000256" key="5">
    <source>
        <dbReference type="ARBA" id="ARBA00022525"/>
    </source>
</evidence>
<comment type="caution">
    <text evidence="9">The sequence shown here is derived from an EMBL/GenBank/DDBJ whole genome shotgun (WGS) entry which is preliminary data.</text>
</comment>
<dbReference type="AlphaFoldDB" id="A0A9P8Y6V0"/>
<proteinExistence type="inferred from homology"/>
<evidence type="ECO:0000256" key="2">
    <source>
        <dbReference type="ARBA" id="ARBA00004613"/>
    </source>
</evidence>
<evidence type="ECO:0000256" key="4">
    <source>
        <dbReference type="ARBA" id="ARBA00012682"/>
    </source>
</evidence>
<keyword evidence="8" id="KW-0732">Signal</keyword>
<feature type="signal peptide" evidence="8">
    <location>
        <begin position="1"/>
        <end position="19"/>
    </location>
</feature>
<evidence type="ECO:0000313" key="9">
    <source>
        <dbReference type="EMBL" id="KAH7031359.1"/>
    </source>
</evidence>
<dbReference type="InterPro" id="IPR036423">
    <property type="entry name" value="SOD-like_Cu/Zn_dom_sf"/>
</dbReference>
<keyword evidence="10" id="KW-1185">Reference proteome</keyword>
<comment type="catalytic activity">
    <reaction evidence="7">
        <text>2 superoxide + 2 H(+) = H2O2 + O2</text>
        <dbReference type="Rhea" id="RHEA:20696"/>
        <dbReference type="ChEBI" id="CHEBI:15378"/>
        <dbReference type="ChEBI" id="CHEBI:15379"/>
        <dbReference type="ChEBI" id="CHEBI:16240"/>
        <dbReference type="ChEBI" id="CHEBI:18421"/>
        <dbReference type="EC" id="1.15.1.1"/>
    </reaction>
</comment>
<organism evidence="9 10">
    <name type="scientific">Microdochium trichocladiopsis</name>
    <dbReference type="NCBI Taxonomy" id="1682393"/>
    <lineage>
        <taxon>Eukaryota</taxon>
        <taxon>Fungi</taxon>
        <taxon>Dikarya</taxon>
        <taxon>Ascomycota</taxon>
        <taxon>Pezizomycotina</taxon>
        <taxon>Sordariomycetes</taxon>
        <taxon>Xylariomycetidae</taxon>
        <taxon>Xylariales</taxon>
        <taxon>Microdochiaceae</taxon>
        <taxon>Microdochium</taxon>
    </lineage>
</organism>
<evidence type="ECO:0000256" key="1">
    <source>
        <dbReference type="ARBA" id="ARBA00004196"/>
    </source>
</evidence>
<dbReference type="RefSeq" id="XP_046013039.1">
    <property type="nucleotide sequence ID" value="XM_046158745.1"/>
</dbReference>
<feature type="chain" id="PRO_5040300520" description="superoxide dismutase" evidence="8">
    <location>
        <begin position="20"/>
        <end position="240"/>
    </location>
</feature>
<evidence type="ECO:0000313" key="10">
    <source>
        <dbReference type="Proteomes" id="UP000756346"/>
    </source>
</evidence>
<dbReference type="Proteomes" id="UP000756346">
    <property type="component" value="Unassembled WGS sequence"/>
</dbReference>
<keyword evidence="6" id="KW-0049">Antioxidant</keyword>
<evidence type="ECO:0000256" key="6">
    <source>
        <dbReference type="ARBA" id="ARBA00022862"/>
    </source>
</evidence>
<comment type="subcellular location">
    <subcellularLocation>
        <location evidence="1">Cell envelope</location>
    </subcellularLocation>
    <subcellularLocation>
        <location evidence="2">Secreted</location>
    </subcellularLocation>
</comment>